<reference evidence="1" key="2">
    <citation type="journal article" date="2023" name="Science">
        <title>Genomic signatures of disease resistance in endangered staghorn corals.</title>
        <authorList>
            <person name="Vollmer S.V."/>
            <person name="Selwyn J.D."/>
            <person name="Despard B.A."/>
            <person name="Roesel C.L."/>
        </authorList>
    </citation>
    <scope>NUCLEOTIDE SEQUENCE</scope>
    <source>
        <strain evidence="1">K2</strain>
    </source>
</reference>
<evidence type="ECO:0000313" key="1">
    <source>
        <dbReference type="EMBL" id="KAK2554941.1"/>
    </source>
</evidence>
<dbReference type="PANTHER" id="PTHR33395">
    <property type="entry name" value="TRANSCRIPTASE, PUTATIVE-RELATED-RELATED"/>
    <property type="match status" value="1"/>
</dbReference>
<keyword evidence="1" id="KW-0548">Nucleotidyltransferase</keyword>
<dbReference type="EMBL" id="JARQWQ010000066">
    <property type="protein sequence ID" value="KAK2554941.1"/>
    <property type="molecule type" value="Genomic_DNA"/>
</dbReference>
<organism evidence="1 2">
    <name type="scientific">Acropora cervicornis</name>
    <name type="common">Staghorn coral</name>
    <dbReference type="NCBI Taxonomy" id="6130"/>
    <lineage>
        <taxon>Eukaryota</taxon>
        <taxon>Metazoa</taxon>
        <taxon>Cnidaria</taxon>
        <taxon>Anthozoa</taxon>
        <taxon>Hexacorallia</taxon>
        <taxon>Scleractinia</taxon>
        <taxon>Astrocoeniina</taxon>
        <taxon>Acroporidae</taxon>
        <taxon>Acropora</taxon>
    </lineage>
</organism>
<comment type="caution">
    <text evidence="1">The sequence shown here is derived from an EMBL/GenBank/DDBJ whole genome shotgun (WGS) entry which is preliminary data.</text>
</comment>
<evidence type="ECO:0000313" key="2">
    <source>
        <dbReference type="Proteomes" id="UP001249851"/>
    </source>
</evidence>
<dbReference type="GO" id="GO:0003964">
    <property type="term" value="F:RNA-directed DNA polymerase activity"/>
    <property type="evidence" value="ECO:0007669"/>
    <property type="project" value="UniProtKB-KW"/>
</dbReference>
<name>A0AAD9UYU8_ACRCE</name>
<keyword evidence="1" id="KW-0808">Transferase</keyword>
<reference evidence="1" key="1">
    <citation type="journal article" date="2023" name="G3 (Bethesda)">
        <title>Whole genome assembly and annotation of the endangered Caribbean coral Acropora cervicornis.</title>
        <authorList>
            <person name="Selwyn J.D."/>
            <person name="Vollmer S.V."/>
        </authorList>
    </citation>
    <scope>NUCLEOTIDE SEQUENCE</scope>
    <source>
        <strain evidence="1">K2</strain>
    </source>
</reference>
<keyword evidence="1" id="KW-0695">RNA-directed DNA polymerase</keyword>
<dbReference type="AlphaFoldDB" id="A0AAD9UYU8"/>
<sequence length="272" mass="30344">MKRGEEVGMDGTQLTDRRKIDEDGTRPWLLLLRLLGAASTWGLASNENWWHTCVWLWSTGDISVSNSNPSSSQVSCNGPNYGSNFPGTIFANGPDAISPRILKECAAELSPSITQLFNFYLDHGKLPSVWKSANVVPVHKPGERTLTENYRPVSLTSILVKSLERIVHKHVMKFLTHHRLLSESQHGFREVRSCVTQLLQLLHSWHSSPEKEAEGPAIIGLPTSLELNLVTLNCSLQKNLAENNHHAHEKNVPIKDKDDLVKQYPGCFDGIG</sequence>
<gene>
    <name evidence="1" type="ORF">P5673_023627</name>
</gene>
<protein>
    <submittedName>
        <fullName evidence="1">RNA-directed DNA polymerase from mobile element jockey</fullName>
    </submittedName>
</protein>
<dbReference type="Proteomes" id="UP001249851">
    <property type="component" value="Unassembled WGS sequence"/>
</dbReference>
<accession>A0AAD9UYU8</accession>
<dbReference type="PANTHER" id="PTHR33395:SF22">
    <property type="entry name" value="REVERSE TRANSCRIPTASE DOMAIN-CONTAINING PROTEIN"/>
    <property type="match status" value="1"/>
</dbReference>
<proteinExistence type="predicted"/>
<keyword evidence="2" id="KW-1185">Reference proteome</keyword>